<evidence type="ECO:0000313" key="3">
    <source>
        <dbReference type="Proteomes" id="UP000664628"/>
    </source>
</evidence>
<dbReference type="EMBL" id="JAFMYW010000012">
    <property type="protein sequence ID" value="MBO0952643.1"/>
    <property type="molecule type" value="Genomic_DNA"/>
</dbReference>
<evidence type="ECO:0000313" key="2">
    <source>
        <dbReference type="EMBL" id="MBO0952643.1"/>
    </source>
</evidence>
<gene>
    <name evidence="2" type="ORF">J2I46_28950</name>
</gene>
<sequence>MPEEAEKQATDNSTAPDSETQSSADSAQGERNNPEINEEKTGSRVNEPAEGGR</sequence>
<dbReference type="Proteomes" id="UP000664628">
    <property type="component" value="Unassembled WGS sequence"/>
</dbReference>
<name>A0ABS3JRM9_9BACT</name>
<accession>A0ABS3JRM9</accession>
<proteinExistence type="predicted"/>
<organism evidence="2 3">
    <name type="scientific">Fibrella forsythiae</name>
    <dbReference type="NCBI Taxonomy" id="2817061"/>
    <lineage>
        <taxon>Bacteria</taxon>
        <taxon>Pseudomonadati</taxon>
        <taxon>Bacteroidota</taxon>
        <taxon>Cytophagia</taxon>
        <taxon>Cytophagales</taxon>
        <taxon>Spirosomataceae</taxon>
        <taxon>Fibrella</taxon>
    </lineage>
</organism>
<evidence type="ECO:0000256" key="1">
    <source>
        <dbReference type="SAM" id="MobiDB-lite"/>
    </source>
</evidence>
<keyword evidence="3" id="KW-1185">Reference proteome</keyword>
<protein>
    <submittedName>
        <fullName evidence="2">Uncharacterized protein</fullName>
    </submittedName>
</protein>
<comment type="caution">
    <text evidence="2">The sequence shown here is derived from an EMBL/GenBank/DDBJ whole genome shotgun (WGS) entry which is preliminary data.</text>
</comment>
<dbReference type="RefSeq" id="WP_207332593.1">
    <property type="nucleotide sequence ID" value="NZ_JAFMYW010000012.1"/>
</dbReference>
<reference evidence="2 3" key="1">
    <citation type="submission" date="2021-03" db="EMBL/GenBank/DDBJ databases">
        <title>Fibrella sp. HMF5405 genome sequencing and assembly.</title>
        <authorList>
            <person name="Kang H."/>
            <person name="Kim H."/>
            <person name="Bae S."/>
            <person name="Joh K."/>
        </authorList>
    </citation>
    <scope>NUCLEOTIDE SEQUENCE [LARGE SCALE GENOMIC DNA]</scope>
    <source>
        <strain evidence="2 3">HMF5405</strain>
    </source>
</reference>
<feature type="compositionally biased region" description="Polar residues" evidence="1">
    <location>
        <begin position="10"/>
        <end position="35"/>
    </location>
</feature>
<feature type="region of interest" description="Disordered" evidence="1">
    <location>
        <begin position="1"/>
        <end position="53"/>
    </location>
</feature>